<organism evidence="4 5">
    <name type="scientific">Araneus ventricosus</name>
    <name type="common">Orbweaver spider</name>
    <name type="synonym">Epeira ventricosa</name>
    <dbReference type="NCBI Taxonomy" id="182803"/>
    <lineage>
        <taxon>Eukaryota</taxon>
        <taxon>Metazoa</taxon>
        <taxon>Ecdysozoa</taxon>
        <taxon>Arthropoda</taxon>
        <taxon>Chelicerata</taxon>
        <taxon>Arachnida</taxon>
        <taxon>Araneae</taxon>
        <taxon>Araneomorphae</taxon>
        <taxon>Entelegynae</taxon>
        <taxon>Araneoidea</taxon>
        <taxon>Araneidae</taxon>
        <taxon>Araneus</taxon>
    </lineage>
</organism>
<dbReference type="PANTHER" id="PTHR15069:SF1">
    <property type="entry name" value="PROTEASOME ASSEMBLY CHAPERONE 1"/>
    <property type="match status" value="1"/>
</dbReference>
<accession>A0A4Y2QZ99</accession>
<dbReference type="OrthoDB" id="17536at2759"/>
<dbReference type="PANTHER" id="PTHR15069">
    <property type="entry name" value="PROTEASOME ASSEMBLY CHAPERONE 1"/>
    <property type="match status" value="1"/>
</dbReference>
<evidence type="ECO:0000313" key="4">
    <source>
        <dbReference type="EMBL" id="GBN68449.1"/>
    </source>
</evidence>
<dbReference type="GO" id="GO:0005783">
    <property type="term" value="C:endoplasmic reticulum"/>
    <property type="evidence" value="ECO:0007669"/>
    <property type="project" value="InterPro"/>
</dbReference>
<sequence>MMATFFGEISPLSSRAVDDEEIEDQPIYNLTVDSKEDCPVKIDCKLLVFSVDEISYAFVQCYLVPDNTRRLFSINYSSNKDDVDYSLMYTGSKDQKSKVKNAAAVYSIDENVIVCDIAPRVPAELYTELCDKLLDKVNCEEALILTSLPAATFKSEGSQLFEKPFLKSVATSKYLSIRSCSIPRLQAPNFLSNFAAAVLSVFEMKKKPALCAINYVDSYLFDFAVVQNFDAIFNENLVVKLQANSDATSKLTKFMKQKVAAETNLYT</sequence>
<dbReference type="AlphaFoldDB" id="A0A4Y2QZ99"/>
<evidence type="ECO:0000313" key="5">
    <source>
        <dbReference type="Proteomes" id="UP000499080"/>
    </source>
</evidence>
<keyword evidence="3" id="KW-0143">Chaperone</keyword>
<evidence type="ECO:0000256" key="2">
    <source>
        <dbReference type="ARBA" id="ARBA00019180"/>
    </source>
</evidence>
<dbReference type="InterPro" id="IPR016565">
    <property type="entry name" value="Proteasome_assmbl_chp_1"/>
</dbReference>
<dbReference type="GO" id="GO:0070628">
    <property type="term" value="F:proteasome binding"/>
    <property type="evidence" value="ECO:0007669"/>
    <property type="project" value="TreeGrafter"/>
</dbReference>
<gene>
    <name evidence="4" type="ORF">AVEN_157712_1</name>
</gene>
<name>A0A4Y2QZ99_ARAVE</name>
<reference evidence="4 5" key="1">
    <citation type="journal article" date="2019" name="Sci. Rep.">
        <title>Orb-weaving spider Araneus ventricosus genome elucidates the spidroin gene catalogue.</title>
        <authorList>
            <person name="Kono N."/>
            <person name="Nakamura H."/>
            <person name="Ohtoshi R."/>
            <person name="Moran D.A.P."/>
            <person name="Shinohara A."/>
            <person name="Yoshida Y."/>
            <person name="Fujiwara M."/>
            <person name="Mori M."/>
            <person name="Tomita M."/>
            <person name="Arakawa K."/>
        </authorList>
    </citation>
    <scope>NUCLEOTIDE SEQUENCE [LARGE SCALE GENOMIC DNA]</scope>
</reference>
<keyword evidence="5" id="KW-1185">Reference proteome</keyword>
<dbReference type="Proteomes" id="UP000499080">
    <property type="component" value="Unassembled WGS sequence"/>
</dbReference>
<dbReference type="EMBL" id="BGPR01015216">
    <property type="protein sequence ID" value="GBN68449.1"/>
    <property type="molecule type" value="Genomic_DNA"/>
</dbReference>
<dbReference type="GO" id="GO:0080129">
    <property type="term" value="P:proteasome core complex assembly"/>
    <property type="evidence" value="ECO:0007669"/>
    <property type="project" value="TreeGrafter"/>
</dbReference>
<protein>
    <recommendedName>
        <fullName evidence="2">Proteasome assembly chaperone 1</fullName>
    </recommendedName>
</protein>
<evidence type="ECO:0000256" key="1">
    <source>
        <dbReference type="ARBA" id="ARBA00005261"/>
    </source>
</evidence>
<evidence type="ECO:0000256" key="3">
    <source>
        <dbReference type="ARBA" id="ARBA00023186"/>
    </source>
</evidence>
<comment type="caution">
    <text evidence="4">The sequence shown here is derived from an EMBL/GenBank/DDBJ whole genome shotgun (WGS) entry which is preliminary data.</text>
</comment>
<comment type="similarity">
    <text evidence="1">Belongs to the PSMG1 family.</text>
</comment>
<dbReference type="Pfam" id="PF16094">
    <property type="entry name" value="PAC1"/>
    <property type="match status" value="1"/>
</dbReference>
<proteinExistence type="inferred from homology"/>